<dbReference type="Proteomes" id="UP001370490">
    <property type="component" value="Unassembled WGS sequence"/>
</dbReference>
<feature type="compositionally biased region" description="Basic residues" evidence="5">
    <location>
        <begin position="141"/>
        <end position="159"/>
    </location>
</feature>
<evidence type="ECO:0000256" key="3">
    <source>
        <dbReference type="ARBA" id="ARBA00022833"/>
    </source>
</evidence>
<evidence type="ECO:0000256" key="2">
    <source>
        <dbReference type="ARBA" id="ARBA00022771"/>
    </source>
</evidence>
<keyword evidence="3" id="KW-0862">Zinc</keyword>
<evidence type="ECO:0000313" key="7">
    <source>
        <dbReference type="EMBL" id="KAK6917590.1"/>
    </source>
</evidence>
<organism evidence="7 8">
    <name type="scientific">Dillenia turbinata</name>
    <dbReference type="NCBI Taxonomy" id="194707"/>
    <lineage>
        <taxon>Eukaryota</taxon>
        <taxon>Viridiplantae</taxon>
        <taxon>Streptophyta</taxon>
        <taxon>Embryophyta</taxon>
        <taxon>Tracheophyta</taxon>
        <taxon>Spermatophyta</taxon>
        <taxon>Magnoliopsida</taxon>
        <taxon>eudicotyledons</taxon>
        <taxon>Gunneridae</taxon>
        <taxon>Pentapetalae</taxon>
        <taxon>Dilleniales</taxon>
        <taxon>Dilleniaceae</taxon>
        <taxon>Dillenia</taxon>
    </lineage>
</organism>
<feature type="domain" description="RING-type" evidence="6">
    <location>
        <begin position="37"/>
        <end position="64"/>
    </location>
</feature>
<reference evidence="7 8" key="1">
    <citation type="submission" date="2023-12" db="EMBL/GenBank/DDBJ databases">
        <title>A high-quality genome assembly for Dillenia turbinata (Dilleniales).</title>
        <authorList>
            <person name="Chanderbali A."/>
        </authorList>
    </citation>
    <scope>NUCLEOTIDE SEQUENCE [LARGE SCALE GENOMIC DNA]</scope>
    <source>
        <strain evidence="7">LSX21</strain>
        <tissue evidence="7">Leaf</tissue>
    </source>
</reference>
<dbReference type="EMBL" id="JBAMMX010000023">
    <property type="protein sequence ID" value="KAK6917590.1"/>
    <property type="molecule type" value="Genomic_DNA"/>
</dbReference>
<dbReference type="GO" id="GO:0008270">
    <property type="term" value="F:zinc ion binding"/>
    <property type="evidence" value="ECO:0007669"/>
    <property type="project" value="UniProtKB-KW"/>
</dbReference>
<feature type="compositionally biased region" description="Basic and acidic residues" evidence="5">
    <location>
        <begin position="123"/>
        <end position="133"/>
    </location>
</feature>
<keyword evidence="2 4" id="KW-0863">Zinc-finger</keyword>
<evidence type="ECO:0000256" key="4">
    <source>
        <dbReference type="PROSITE-ProRule" id="PRU00175"/>
    </source>
</evidence>
<name>A0AAN8UL89_9MAGN</name>
<evidence type="ECO:0000256" key="1">
    <source>
        <dbReference type="ARBA" id="ARBA00022723"/>
    </source>
</evidence>
<feature type="non-terminal residue" evidence="7">
    <location>
        <position position="429"/>
    </location>
</feature>
<keyword evidence="8" id="KW-1185">Reference proteome</keyword>
<dbReference type="CDD" id="cd16531">
    <property type="entry name" value="RING-HC_RING1-like"/>
    <property type="match status" value="1"/>
</dbReference>
<dbReference type="PANTHER" id="PTHR46537:SF3">
    <property type="entry name" value="E3 UBIQUITIN-PROTEIN LIGASE RING1A"/>
    <property type="match status" value="1"/>
</dbReference>
<dbReference type="AlphaFoldDB" id="A0AAN8UL89"/>
<accession>A0AAN8UL89</accession>
<evidence type="ECO:0000313" key="8">
    <source>
        <dbReference type="Proteomes" id="UP001370490"/>
    </source>
</evidence>
<dbReference type="InterPro" id="IPR044592">
    <property type="entry name" value="RING1A/B"/>
</dbReference>
<feature type="region of interest" description="Disordered" evidence="5">
    <location>
        <begin position="119"/>
        <end position="236"/>
    </location>
</feature>
<dbReference type="InterPro" id="IPR013083">
    <property type="entry name" value="Znf_RING/FYVE/PHD"/>
</dbReference>
<dbReference type="SUPFAM" id="SSF57850">
    <property type="entry name" value="RING/U-box"/>
    <property type="match status" value="1"/>
</dbReference>
<proteinExistence type="predicted"/>
<dbReference type="Gene3D" id="3.30.40.10">
    <property type="entry name" value="Zinc/RING finger domain, C3HC4 (zinc finger)"/>
    <property type="match status" value="1"/>
</dbReference>
<comment type="caution">
    <text evidence="7">The sequence shown here is derived from an EMBL/GenBank/DDBJ whole genome shotgun (WGS) entry which is preliminary data.</text>
</comment>
<protein>
    <recommendedName>
        <fullName evidence="6">RING-type domain-containing protein</fullName>
    </recommendedName>
</protein>
<sequence>MTTATITPKTKTPTIPIEALPLISPTRTRIIRKTRTVMDCLHRFCRECIDKSMRLGNNECPACRTHCASRRSLRDDPNYDALIAALYPDIEKYEEEELAFHEEDKTRNKQIQDFIAQTCQRQSEAHGRKRGTDRASGTPYTRRRRRNQRSACLRGRRNYRAAELQGSDDEEDANGNDRGRESSSADERSIEPRPKRSRKSGARLSQPSAVPAGVDGGNDENDSEMHRESVGASASRLGSSEMLAWGKAGIRSHTRYGGNGKNGRNARLSKLLDYIRNMEEDKNELDIHLMLISSDEQMVPSLQQPYLCCKPSLSVQHLCQYVALRTSLQAENIEIFMVKELHSKPTISDQFPSVCRSMTVNPCKDVLQLLGAEETLAGIQALCSSSAASDLQAKVIKVGELVINYQRLNSQETWKMQEGNLSSEFKASQ</sequence>
<dbReference type="InterPro" id="IPR017907">
    <property type="entry name" value="Znf_RING_CS"/>
</dbReference>
<dbReference type="PANTHER" id="PTHR46537">
    <property type="entry name" value="OS11G0578200 PROTEIN"/>
    <property type="match status" value="1"/>
</dbReference>
<dbReference type="PROSITE" id="PS50089">
    <property type="entry name" value="ZF_RING_2"/>
    <property type="match status" value="1"/>
</dbReference>
<evidence type="ECO:0000256" key="5">
    <source>
        <dbReference type="SAM" id="MobiDB-lite"/>
    </source>
</evidence>
<dbReference type="Pfam" id="PF13923">
    <property type="entry name" value="zf-C3HC4_2"/>
    <property type="match status" value="1"/>
</dbReference>
<feature type="compositionally biased region" description="Basic and acidic residues" evidence="5">
    <location>
        <begin position="175"/>
        <end position="194"/>
    </location>
</feature>
<keyword evidence="1" id="KW-0479">Metal-binding</keyword>
<dbReference type="PROSITE" id="PS00518">
    <property type="entry name" value="ZF_RING_1"/>
    <property type="match status" value="1"/>
</dbReference>
<gene>
    <name evidence="7" type="ORF">RJ641_018341</name>
</gene>
<dbReference type="InterPro" id="IPR001841">
    <property type="entry name" value="Znf_RING"/>
</dbReference>
<evidence type="ECO:0000259" key="6">
    <source>
        <dbReference type="PROSITE" id="PS50089"/>
    </source>
</evidence>